<dbReference type="InterPro" id="IPR000515">
    <property type="entry name" value="MetI-like"/>
</dbReference>
<comment type="similarity">
    <text evidence="2">Belongs to the binding-protein-dependent transport system permease family. HisMQ subfamily.</text>
</comment>
<evidence type="ECO:0000256" key="2">
    <source>
        <dbReference type="ARBA" id="ARBA00010072"/>
    </source>
</evidence>
<dbReference type="AlphaFoldDB" id="A0A7W8AIM3"/>
<evidence type="ECO:0000256" key="6">
    <source>
        <dbReference type="ARBA" id="ARBA00022970"/>
    </source>
</evidence>
<feature type="transmembrane region" description="Helical" evidence="9">
    <location>
        <begin position="57"/>
        <end position="76"/>
    </location>
</feature>
<dbReference type="GO" id="GO:0006865">
    <property type="term" value="P:amino acid transport"/>
    <property type="evidence" value="ECO:0007669"/>
    <property type="project" value="UniProtKB-KW"/>
</dbReference>
<keyword evidence="12" id="KW-1185">Reference proteome</keyword>
<dbReference type="InterPro" id="IPR043429">
    <property type="entry name" value="ArtM/GltK/GlnP/TcyL/YhdX-like"/>
</dbReference>
<feature type="transmembrane region" description="Helical" evidence="9">
    <location>
        <begin position="12"/>
        <end position="36"/>
    </location>
</feature>
<dbReference type="Proteomes" id="UP000531231">
    <property type="component" value="Unassembled WGS sequence"/>
</dbReference>
<comment type="subcellular location">
    <subcellularLocation>
        <location evidence="1">Cell inner membrane</location>
        <topology evidence="1">Multi-pass membrane protein</topology>
    </subcellularLocation>
    <subcellularLocation>
        <location evidence="9">Cell membrane</location>
        <topology evidence="9">Multi-pass membrane protein</topology>
    </subcellularLocation>
</comment>
<dbReference type="SUPFAM" id="SSF161098">
    <property type="entry name" value="MetI-like"/>
    <property type="match status" value="1"/>
</dbReference>
<evidence type="ECO:0000313" key="11">
    <source>
        <dbReference type="EMBL" id="MBB5091038.1"/>
    </source>
</evidence>
<keyword evidence="8 9" id="KW-0472">Membrane</keyword>
<feature type="transmembrane region" description="Helical" evidence="9">
    <location>
        <begin position="82"/>
        <end position="100"/>
    </location>
</feature>
<name>A0A7W8AIM3_9HYPH</name>
<evidence type="ECO:0000256" key="7">
    <source>
        <dbReference type="ARBA" id="ARBA00022989"/>
    </source>
</evidence>
<sequence>MLADFSYIIRGLPWTVALTVSALAVGTILGLILMLMRRSKFWPLRLLATAYINLVRGIPPLVWLFVIFFGLGTGYITINPFMAALTGFGMIAGANMAEIFRGGMMAVHHGQFEAAEALNLSRYHAFKDVVAPQMLRVSLPSAASYAIGLLKDSAIASAIGVTELAYQGSQLSQMTFRGLEVFAVVALLYILLSLPVAWLSRTADIYLRAKVAR</sequence>
<evidence type="ECO:0000313" key="12">
    <source>
        <dbReference type="Proteomes" id="UP000531231"/>
    </source>
</evidence>
<dbReference type="GO" id="GO:0043190">
    <property type="term" value="C:ATP-binding cassette (ABC) transporter complex"/>
    <property type="evidence" value="ECO:0007669"/>
    <property type="project" value="InterPro"/>
</dbReference>
<keyword evidence="5 9" id="KW-0812">Transmembrane</keyword>
<comment type="caution">
    <text evidence="11">The sequence shown here is derived from an EMBL/GenBank/DDBJ whole genome shotgun (WGS) entry which is preliminary data.</text>
</comment>
<gene>
    <name evidence="11" type="ORF">HNQ68_001562</name>
</gene>
<dbReference type="GO" id="GO:0022857">
    <property type="term" value="F:transmembrane transporter activity"/>
    <property type="evidence" value="ECO:0007669"/>
    <property type="project" value="InterPro"/>
</dbReference>
<evidence type="ECO:0000259" key="10">
    <source>
        <dbReference type="PROSITE" id="PS50928"/>
    </source>
</evidence>
<dbReference type="InterPro" id="IPR010065">
    <property type="entry name" value="AA_ABC_transptr_permease_3TM"/>
</dbReference>
<keyword evidence="3 9" id="KW-0813">Transport</keyword>
<evidence type="ECO:0000256" key="1">
    <source>
        <dbReference type="ARBA" id="ARBA00004429"/>
    </source>
</evidence>
<dbReference type="PANTHER" id="PTHR30614">
    <property type="entry name" value="MEMBRANE COMPONENT OF AMINO ACID ABC TRANSPORTER"/>
    <property type="match status" value="1"/>
</dbReference>
<reference evidence="11 12" key="1">
    <citation type="submission" date="2020-08" db="EMBL/GenBank/DDBJ databases">
        <title>Genomic Encyclopedia of Type Strains, Phase IV (KMG-IV): sequencing the most valuable type-strain genomes for metagenomic binning, comparative biology and taxonomic classification.</title>
        <authorList>
            <person name="Goeker M."/>
        </authorList>
    </citation>
    <scope>NUCLEOTIDE SEQUENCE [LARGE SCALE GENOMIC DNA]</scope>
    <source>
        <strain evidence="11 12">DSM 25620</strain>
    </source>
</reference>
<keyword evidence="6" id="KW-0029">Amino-acid transport</keyword>
<dbReference type="InterPro" id="IPR035906">
    <property type="entry name" value="MetI-like_sf"/>
</dbReference>
<dbReference type="EMBL" id="JACHIL010000002">
    <property type="protein sequence ID" value="MBB5091038.1"/>
    <property type="molecule type" value="Genomic_DNA"/>
</dbReference>
<keyword evidence="4" id="KW-1003">Cell membrane</keyword>
<organism evidence="11 12">
    <name type="scientific">Pseudochrobactrum saccharolyticum</name>
    <dbReference type="NCBI Taxonomy" id="354352"/>
    <lineage>
        <taxon>Bacteria</taxon>
        <taxon>Pseudomonadati</taxon>
        <taxon>Pseudomonadota</taxon>
        <taxon>Alphaproteobacteria</taxon>
        <taxon>Hyphomicrobiales</taxon>
        <taxon>Brucellaceae</taxon>
        <taxon>Pseudochrobactrum</taxon>
    </lineage>
</organism>
<evidence type="ECO:0000256" key="9">
    <source>
        <dbReference type="RuleBase" id="RU363032"/>
    </source>
</evidence>
<evidence type="ECO:0000256" key="4">
    <source>
        <dbReference type="ARBA" id="ARBA00022475"/>
    </source>
</evidence>
<feature type="domain" description="ABC transmembrane type-1" evidence="10">
    <location>
        <begin position="12"/>
        <end position="200"/>
    </location>
</feature>
<dbReference type="RefSeq" id="WP_075654996.1">
    <property type="nucleotide sequence ID" value="NZ_JACHIL010000002.1"/>
</dbReference>
<keyword evidence="7 9" id="KW-1133">Transmembrane helix</keyword>
<feature type="transmembrane region" description="Helical" evidence="9">
    <location>
        <begin position="179"/>
        <end position="198"/>
    </location>
</feature>
<evidence type="ECO:0000256" key="3">
    <source>
        <dbReference type="ARBA" id="ARBA00022448"/>
    </source>
</evidence>
<evidence type="ECO:0000256" key="8">
    <source>
        <dbReference type="ARBA" id="ARBA00023136"/>
    </source>
</evidence>
<dbReference type="PROSITE" id="PS50928">
    <property type="entry name" value="ABC_TM1"/>
    <property type="match status" value="1"/>
</dbReference>
<dbReference type="Gene3D" id="1.10.3720.10">
    <property type="entry name" value="MetI-like"/>
    <property type="match status" value="1"/>
</dbReference>
<dbReference type="CDD" id="cd06261">
    <property type="entry name" value="TM_PBP2"/>
    <property type="match status" value="1"/>
</dbReference>
<protein>
    <submittedName>
        <fullName evidence="11">Polar amino acid transport system permease protein</fullName>
    </submittedName>
</protein>
<proteinExistence type="inferred from homology"/>
<accession>A0A7W8AIM3</accession>
<dbReference type="NCBIfam" id="TIGR01726">
    <property type="entry name" value="HEQRo_perm_3TM"/>
    <property type="match status" value="1"/>
</dbReference>
<evidence type="ECO:0000256" key="5">
    <source>
        <dbReference type="ARBA" id="ARBA00022692"/>
    </source>
</evidence>
<dbReference type="PANTHER" id="PTHR30614:SF0">
    <property type="entry name" value="L-CYSTINE TRANSPORT SYSTEM PERMEASE PROTEIN TCYL"/>
    <property type="match status" value="1"/>
</dbReference>
<dbReference type="Pfam" id="PF00528">
    <property type="entry name" value="BPD_transp_1"/>
    <property type="match status" value="1"/>
</dbReference>